<evidence type="ECO:0000259" key="14">
    <source>
        <dbReference type="PROSITE" id="PS50089"/>
    </source>
</evidence>
<evidence type="ECO:0000259" key="15">
    <source>
        <dbReference type="PROSITE" id="PS51873"/>
    </source>
</evidence>
<dbReference type="SMART" id="SM00647">
    <property type="entry name" value="IBR"/>
    <property type="match status" value="1"/>
</dbReference>
<dbReference type="PROSITE" id="PS50089">
    <property type="entry name" value="ZF_RING_2"/>
    <property type="match status" value="1"/>
</dbReference>
<evidence type="ECO:0000256" key="4">
    <source>
        <dbReference type="ARBA" id="ARBA00004906"/>
    </source>
</evidence>
<name>A0AA87ZMK4_FICCA</name>
<evidence type="ECO:0000256" key="6">
    <source>
        <dbReference type="ARBA" id="ARBA00012251"/>
    </source>
</evidence>
<evidence type="ECO:0000256" key="9">
    <source>
        <dbReference type="ARBA" id="ARBA00022737"/>
    </source>
</evidence>
<evidence type="ECO:0000256" key="11">
    <source>
        <dbReference type="ARBA" id="ARBA00022786"/>
    </source>
</evidence>
<dbReference type="CDD" id="cd22582">
    <property type="entry name" value="BRcat_RBR_unk"/>
    <property type="match status" value="1"/>
</dbReference>
<gene>
    <name evidence="16" type="ORF">TIFTF001_006270</name>
</gene>
<dbReference type="EMBL" id="BTGU01000006">
    <property type="protein sequence ID" value="GMN36767.1"/>
    <property type="molecule type" value="Genomic_DNA"/>
</dbReference>
<keyword evidence="11" id="KW-0833">Ubl conjugation pathway</keyword>
<keyword evidence="12" id="KW-0862">Zinc</keyword>
<protein>
    <recommendedName>
        <fullName evidence="6">RBR-type E3 ubiquitin transferase</fullName>
        <ecNumber evidence="6">2.3.2.31</ecNumber>
    </recommendedName>
</protein>
<dbReference type="PROSITE" id="PS51873">
    <property type="entry name" value="TRIAD"/>
    <property type="match status" value="1"/>
</dbReference>
<comment type="similarity">
    <text evidence="5">Belongs to the RBR family. Ariadne subfamily.</text>
</comment>
<sequence>MAGLSTFSPLHPLVDEFYFSALFDDNISTFSPLHPLVDEFYFSALFDDNEIFPISDEKYAEQLALQEALMSATNSSTSKTAIRSTGMLIPKEEFSMTGKKKLETGQSSRVLAFCVICMDAKPTEEMFGNDNCSHSFCADCIGKYVATKIQENISMIKCPEPKCGGVLEPQLCRSLVPKEVFERWENALCESMVLGSHKFYCPFKDCSTLLVDDGGVVVTVSECPNCHRLFCAQCNVAWHEGSDCAAFQVMKRKGSEREDKMTMELAEKEKWRRCPGCNFYVEKSEGCVGKNFAMDVDPNGVQVIHVVICKRA</sequence>
<dbReference type="InterPro" id="IPR017907">
    <property type="entry name" value="Znf_RING_CS"/>
</dbReference>
<dbReference type="SUPFAM" id="SSF57850">
    <property type="entry name" value="RING/U-box"/>
    <property type="match status" value="2"/>
</dbReference>
<dbReference type="PROSITE" id="PS00518">
    <property type="entry name" value="ZF_RING_1"/>
    <property type="match status" value="1"/>
</dbReference>
<evidence type="ECO:0000256" key="3">
    <source>
        <dbReference type="ARBA" id="ARBA00003976"/>
    </source>
</evidence>
<keyword evidence="9" id="KW-0677">Repeat</keyword>
<feature type="domain" description="RING-type" evidence="14">
    <location>
        <begin position="114"/>
        <end position="162"/>
    </location>
</feature>
<evidence type="ECO:0000256" key="12">
    <source>
        <dbReference type="ARBA" id="ARBA00022833"/>
    </source>
</evidence>
<evidence type="ECO:0000256" key="1">
    <source>
        <dbReference type="ARBA" id="ARBA00001798"/>
    </source>
</evidence>
<evidence type="ECO:0000256" key="8">
    <source>
        <dbReference type="ARBA" id="ARBA00022723"/>
    </source>
</evidence>
<comment type="catalytic activity">
    <reaction evidence="1">
        <text>[E2 ubiquitin-conjugating enzyme]-S-ubiquitinyl-L-cysteine + [acceptor protein]-L-lysine = [E2 ubiquitin-conjugating enzyme]-L-cysteine + [acceptor protein]-N(6)-ubiquitinyl-L-lysine.</text>
        <dbReference type="EC" id="2.3.2.31"/>
    </reaction>
</comment>
<comment type="cofactor">
    <cofactor evidence="2">
        <name>Zn(2+)</name>
        <dbReference type="ChEBI" id="CHEBI:29105"/>
    </cofactor>
</comment>
<keyword evidence="10 13" id="KW-0863">Zinc-finger</keyword>
<dbReference type="GO" id="GO:0016567">
    <property type="term" value="P:protein ubiquitination"/>
    <property type="evidence" value="ECO:0007669"/>
    <property type="project" value="InterPro"/>
</dbReference>
<keyword evidence="8" id="KW-0479">Metal-binding</keyword>
<evidence type="ECO:0000256" key="7">
    <source>
        <dbReference type="ARBA" id="ARBA00022679"/>
    </source>
</evidence>
<dbReference type="GO" id="GO:0008270">
    <property type="term" value="F:zinc ion binding"/>
    <property type="evidence" value="ECO:0007669"/>
    <property type="project" value="UniProtKB-KW"/>
</dbReference>
<dbReference type="InterPro" id="IPR031127">
    <property type="entry name" value="E3_UB_ligase_RBR"/>
</dbReference>
<dbReference type="InterPro" id="IPR013083">
    <property type="entry name" value="Znf_RING/FYVE/PHD"/>
</dbReference>
<dbReference type="Pfam" id="PF01485">
    <property type="entry name" value="IBR"/>
    <property type="match status" value="1"/>
</dbReference>
<keyword evidence="17" id="KW-1185">Reference proteome</keyword>
<evidence type="ECO:0000256" key="2">
    <source>
        <dbReference type="ARBA" id="ARBA00001947"/>
    </source>
</evidence>
<dbReference type="InterPro" id="IPR044066">
    <property type="entry name" value="TRIAD_supradom"/>
</dbReference>
<comment type="function">
    <text evidence="3">Might act as an E3 ubiquitin-protein ligase, or as part of E3 complex, which accepts ubiquitin from specific E2 ubiquitin-conjugating enzymes and then transfers it to substrates.</text>
</comment>
<evidence type="ECO:0000256" key="10">
    <source>
        <dbReference type="ARBA" id="ARBA00022771"/>
    </source>
</evidence>
<proteinExistence type="inferred from homology"/>
<comment type="caution">
    <text evidence="16">The sequence shown here is derived from an EMBL/GenBank/DDBJ whole genome shotgun (WGS) entry which is preliminary data.</text>
</comment>
<dbReference type="EC" id="2.3.2.31" evidence="6"/>
<dbReference type="Proteomes" id="UP001187192">
    <property type="component" value="Unassembled WGS sequence"/>
</dbReference>
<dbReference type="Gene3D" id="1.20.120.1750">
    <property type="match status" value="1"/>
</dbReference>
<reference evidence="16" key="1">
    <citation type="submission" date="2023-07" db="EMBL/GenBank/DDBJ databases">
        <title>draft genome sequence of fig (Ficus carica).</title>
        <authorList>
            <person name="Takahashi T."/>
            <person name="Nishimura K."/>
        </authorList>
    </citation>
    <scope>NUCLEOTIDE SEQUENCE</scope>
</reference>
<dbReference type="Gene3D" id="3.30.40.10">
    <property type="entry name" value="Zinc/RING finger domain, C3HC4 (zinc finger)"/>
    <property type="match status" value="1"/>
</dbReference>
<dbReference type="InterPro" id="IPR002867">
    <property type="entry name" value="IBR_dom"/>
</dbReference>
<evidence type="ECO:0000256" key="13">
    <source>
        <dbReference type="PROSITE-ProRule" id="PRU00175"/>
    </source>
</evidence>
<keyword evidence="7" id="KW-0808">Transferase</keyword>
<feature type="domain" description="RING-type" evidence="15">
    <location>
        <begin position="110"/>
        <end position="312"/>
    </location>
</feature>
<evidence type="ECO:0000256" key="5">
    <source>
        <dbReference type="ARBA" id="ARBA00005884"/>
    </source>
</evidence>
<evidence type="ECO:0000313" key="17">
    <source>
        <dbReference type="Proteomes" id="UP001187192"/>
    </source>
</evidence>
<accession>A0AA87ZMK4</accession>
<dbReference type="PANTHER" id="PTHR11685">
    <property type="entry name" value="RBR FAMILY RING FINGER AND IBR DOMAIN-CONTAINING"/>
    <property type="match status" value="1"/>
</dbReference>
<organism evidence="16 17">
    <name type="scientific">Ficus carica</name>
    <name type="common">Common fig</name>
    <dbReference type="NCBI Taxonomy" id="3494"/>
    <lineage>
        <taxon>Eukaryota</taxon>
        <taxon>Viridiplantae</taxon>
        <taxon>Streptophyta</taxon>
        <taxon>Embryophyta</taxon>
        <taxon>Tracheophyta</taxon>
        <taxon>Spermatophyta</taxon>
        <taxon>Magnoliopsida</taxon>
        <taxon>eudicotyledons</taxon>
        <taxon>Gunneridae</taxon>
        <taxon>Pentapetalae</taxon>
        <taxon>rosids</taxon>
        <taxon>fabids</taxon>
        <taxon>Rosales</taxon>
        <taxon>Moraceae</taxon>
        <taxon>Ficeae</taxon>
        <taxon>Ficus</taxon>
    </lineage>
</organism>
<dbReference type="AlphaFoldDB" id="A0AA87ZMK4"/>
<dbReference type="InterPro" id="IPR001841">
    <property type="entry name" value="Znf_RING"/>
</dbReference>
<dbReference type="FunFam" id="3.30.40.10:FF:000230">
    <property type="entry name" value="RBR-type E3 ubiquitin transferase"/>
    <property type="match status" value="1"/>
</dbReference>
<dbReference type="GO" id="GO:0061630">
    <property type="term" value="F:ubiquitin protein ligase activity"/>
    <property type="evidence" value="ECO:0007669"/>
    <property type="project" value="UniProtKB-EC"/>
</dbReference>
<evidence type="ECO:0000313" key="16">
    <source>
        <dbReference type="EMBL" id="GMN36767.1"/>
    </source>
</evidence>
<comment type="pathway">
    <text evidence="4">Protein modification; protein ubiquitination.</text>
</comment>